<name>A0A6L9JEE9_PHOLM</name>
<evidence type="ECO:0008006" key="3">
    <source>
        <dbReference type="Google" id="ProtNLM"/>
    </source>
</evidence>
<organism evidence="1 2">
    <name type="scientific">Photorhabdus laumondii subsp. laumondii</name>
    <name type="common">Photorhabdus luminescens subsp. laumondii</name>
    <dbReference type="NCBI Taxonomy" id="141679"/>
    <lineage>
        <taxon>Bacteria</taxon>
        <taxon>Pseudomonadati</taxon>
        <taxon>Pseudomonadota</taxon>
        <taxon>Gammaproteobacteria</taxon>
        <taxon>Enterobacterales</taxon>
        <taxon>Morganellaceae</taxon>
        <taxon>Photorhabdus</taxon>
    </lineage>
</organism>
<dbReference type="EMBL" id="WSFA01000001">
    <property type="protein sequence ID" value="NDL37227.1"/>
    <property type="molecule type" value="Genomic_DNA"/>
</dbReference>
<evidence type="ECO:0000313" key="1">
    <source>
        <dbReference type="EMBL" id="NDL37227.1"/>
    </source>
</evidence>
<dbReference type="AlphaFoldDB" id="A0A6L9JEE9"/>
<dbReference type="Gene3D" id="2.60.40.3820">
    <property type="match status" value="1"/>
</dbReference>
<comment type="caution">
    <text evidence="1">The sequence shown here is derived from an EMBL/GenBank/DDBJ whole genome shotgun (WGS) entry which is preliminary data.</text>
</comment>
<reference evidence="1 2" key="1">
    <citation type="submission" date="2019-12" db="EMBL/GenBank/DDBJ databases">
        <title>Engineering Photorhabdus to improve their lethality against agricultural pests.</title>
        <authorList>
            <person name="Machado R.A.R."/>
        </authorList>
    </citation>
    <scope>NUCLEOTIDE SEQUENCE [LARGE SCALE GENOMIC DNA]</scope>
    <source>
        <strain evidence="1 2">EN01</strain>
    </source>
</reference>
<evidence type="ECO:0000313" key="2">
    <source>
        <dbReference type="Proteomes" id="UP000479300"/>
    </source>
</evidence>
<sequence length="183" mass="20688">MSDTHTVKVKITNETTNNILSYFVFHTNNENKNLFISEEILDKGSNVNEKQDLKHSTGGGKDDSHWVIMWIEDNGKMFITSPSSNNFRPIMDLLKKHSGKLSELKENSKSKLAPYVTPATIITTALSISSVKSKEDEMVKHNLETSDDKSTIEVKLLKIDEKRKAEIINHGGSKHIEVNELTY</sequence>
<accession>A0A6L9JEE9</accession>
<proteinExistence type="predicted"/>
<gene>
    <name evidence="1" type="ORF">GPY51_00010</name>
</gene>
<dbReference type="Proteomes" id="UP000479300">
    <property type="component" value="Unassembled WGS sequence"/>
</dbReference>
<dbReference type="RefSeq" id="WP_058589140.1">
    <property type="nucleotide sequence ID" value="NZ_CAWMTZ010000196.1"/>
</dbReference>
<protein>
    <recommendedName>
        <fullName evidence="3">Up-regulated in Daf-2 domain-containing protein</fullName>
    </recommendedName>
</protein>